<evidence type="ECO:0000313" key="2">
    <source>
        <dbReference type="EMBL" id="PWN27169.1"/>
    </source>
</evidence>
<feature type="compositionally biased region" description="Basic and acidic residues" evidence="1">
    <location>
        <begin position="164"/>
        <end position="173"/>
    </location>
</feature>
<feature type="region of interest" description="Disordered" evidence="1">
    <location>
        <begin position="157"/>
        <end position="192"/>
    </location>
</feature>
<dbReference type="Gene3D" id="3.40.50.1820">
    <property type="entry name" value="alpha/beta hydrolase"/>
    <property type="match status" value="1"/>
</dbReference>
<dbReference type="Proteomes" id="UP000245884">
    <property type="component" value="Unassembled WGS sequence"/>
</dbReference>
<reference evidence="2 3" key="1">
    <citation type="journal article" date="2018" name="Mol. Biol. Evol.">
        <title>Broad Genomic Sampling Reveals a Smut Pathogenic Ancestry of the Fungal Clade Ustilaginomycotina.</title>
        <authorList>
            <person name="Kijpornyongpan T."/>
            <person name="Mondo S.J."/>
            <person name="Barry K."/>
            <person name="Sandor L."/>
            <person name="Lee J."/>
            <person name="Lipzen A."/>
            <person name="Pangilinan J."/>
            <person name="LaButti K."/>
            <person name="Hainaut M."/>
            <person name="Henrissat B."/>
            <person name="Grigoriev I.V."/>
            <person name="Spatafora J.W."/>
            <person name="Aime M.C."/>
        </authorList>
    </citation>
    <scope>NUCLEOTIDE SEQUENCE [LARGE SCALE GENOMIC DNA]</scope>
    <source>
        <strain evidence="2 3">MCA 5214</strain>
    </source>
</reference>
<evidence type="ECO:0000256" key="1">
    <source>
        <dbReference type="SAM" id="MobiDB-lite"/>
    </source>
</evidence>
<accession>A0A316UPE6</accession>
<dbReference type="GeneID" id="37028185"/>
<proteinExistence type="predicted"/>
<organism evidence="2 3">
    <name type="scientific">Jaminaea rosea</name>
    <dbReference type="NCBI Taxonomy" id="1569628"/>
    <lineage>
        <taxon>Eukaryota</taxon>
        <taxon>Fungi</taxon>
        <taxon>Dikarya</taxon>
        <taxon>Basidiomycota</taxon>
        <taxon>Ustilaginomycotina</taxon>
        <taxon>Exobasidiomycetes</taxon>
        <taxon>Microstromatales</taxon>
        <taxon>Microstromatales incertae sedis</taxon>
        <taxon>Jaminaea</taxon>
    </lineage>
</organism>
<gene>
    <name evidence="2" type="ORF">BDZ90DRAFT_232724</name>
</gene>
<sequence>MHGRGSDANDITSAFLPILQMRYGGKARQVTESQDGDKDEAGEVTVLAIEAKDGSWYPQSHNATESALTEDNEPFQYSALDKIRSTILFLHYEIGLPLDSIVFAGFSQGGLLADTYLLAGLDQLLDNKEDEETVDDHFVPLPGYMLSLAGSVFKTPPRFPSRGHLNETHREKLSSSSRSPYHGKTAPPQPSSIRARLICGTQDRFFTPDEIKEAARQIGEKAGRVREEGKGTDVVVSVAFDEGQGHVTTDRMIAAVIQSVDEILRRG</sequence>
<dbReference type="RefSeq" id="XP_025361781.1">
    <property type="nucleotide sequence ID" value="XM_025506362.1"/>
</dbReference>
<dbReference type="EMBL" id="KZ819669">
    <property type="protein sequence ID" value="PWN27169.1"/>
    <property type="molecule type" value="Genomic_DNA"/>
</dbReference>
<dbReference type="InterPro" id="IPR029058">
    <property type="entry name" value="AB_hydrolase_fold"/>
</dbReference>
<dbReference type="SUPFAM" id="SSF53474">
    <property type="entry name" value="alpha/beta-Hydrolases"/>
    <property type="match status" value="1"/>
</dbReference>
<evidence type="ECO:0000313" key="3">
    <source>
        <dbReference type="Proteomes" id="UP000245884"/>
    </source>
</evidence>
<keyword evidence="3" id="KW-1185">Reference proteome</keyword>
<evidence type="ECO:0008006" key="4">
    <source>
        <dbReference type="Google" id="ProtNLM"/>
    </source>
</evidence>
<dbReference type="AlphaFoldDB" id="A0A316UPE6"/>
<name>A0A316UPE6_9BASI</name>
<protein>
    <recommendedName>
        <fullName evidence="4">Alpha/beta-hydrolase</fullName>
    </recommendedName>
</protein>
<dbReference type="OrthoDB" id="3363569at2759"/>